<dbReference type="InterPro" id="IPR036388">
    <property type="entry name" value="WH-like_DNA-bd_sf"/>
</dbReference>
<dbReference type="Pfam" id="PF12802">
    <property type="entry name" value="MarR_2"/>
    <property type="match status" value="1"/>
</dbReference>
<evidence type="ECO:0000259" key="1">
    <source>
        <dbReference type="PROSITE" id="PS50995"/>
    </source>
</evidence>
<evidence type="ECO:0000313" key="2">
    <source>
        <dbReference type="EMBL" id="VFA90248.1"/>
    </source>
</evidence>
<feature type="domain" description="HTH marR-type" evidence="1">
    <location>
        <begin position="16"/>
        <end position="152"/>
    </location>
</feature>
<dbReference type="SUPFAM" id="SSF46785">
    <property type="entry name" value="Winged helix' DNA-binding domain"/>
    <property type="match status" value="1"/>
</dbReference>
<dbReference type="RefSeq" id="WP_131735168.1">
    <property type="nucleotide sequence ID" value="NZ_CAACYD010000007.1"/>
</dbReference>
<dbReference type="PANTHER" id="PTHR33164:SF99">
    <property type="entry name" value="MARR FAMILY REGULATORY PROTEIN"/>
    <property type="match status" value="1"/>
</dbReference>
<dbReference type="GO" id="GO:0006355">
    <property type="term" value="P:regulation of DNA-templated transcription"/>
    <property type="evidence" value="ECO:0007669"/>
    <property type="project" value="UniProtKB-ARBA"/>
</dbReference>
<dbReference type="PANTHER" id="PTHR33164">
    <property type="entry name" value="TRANSCRIPTIONAL REGULATOR, MARR FAMILY"/>
    <property type="match status" value="1"/>
</dbReference>
<sequence>MTKGAELPLTAAGTDLQAAWRVFIETATRLQTELDDDLRASAGMTLADYSMLLILHESPEGRLRMRDLAARMIFSTSRLSYQVDAMVRRGWLRREKAPEDRRGSYAVLTDEGLAAFREAAVHHSRCVDALFFSALTPADGRDLRAVMDKLAAHLDTAGQTSDT</sequence>
<dbReference type="AlphaFoldDB" id="A0ABD7V7J8"/>
<accession>A0ABD7V7J8</accession>
<name>A0ABD7V7J8_9ACTN</name>
<reference evidence="2 3" key="1">
    <citation type="submission" date="2019-02" db="EMBL/GenBank/DDBJ databases">
        <authorList>
            <consortium name="Pathogen Informatics"/>
        </authorList>
    </citation>
    <scope>NUCLEOTIDE SEQUENCE [LARGE SCALE GENOMIC DNA]</scope>
    <source>
        <strain evidence="2 3">3012STDY6756503</strain>
    </source>
</reference>
<dbReference type="Proteomes" id="UP000360750">
    <property type="component" value="Unassembled WGS sequence"/>
</dbReference>
<protein>
    <submittedName>
        <fullName evidence="2">Multidrug resistance operon repressor</fullName>
    </submittedName>
</protein>
<dbReference type="EMBL" id="CAACYD010000007">
    <property type="protein sequence ID" value="VFA90248.1"/>
    <property type="molecule type" value="Genomic_DNA"/>
</dbReference>
<dbReference type="Gene3D" id="1.10.10.10">
    <property type="entry name" value="Winged helix-like DNA-binding domain superfamily/Winged helix DNA-binding domain"/>
    <property type="match status" value="1"/>
</dbReference>
<organism evidence="2 3">
    <name type="scientific">Gordonia paraffinivorans</name>
    <dbReference type="NCBI Taxonomy" id="175628"/>
    <lineage>
        <taxon>Bacteria</taxon>
        <taxon>Bacillati</taxon>
        <taxon>Actinomycetota</taxon>
        <taxon>Actinomycetes</taxon>
        <taxon>Mycobacteriales</taxon>
        <taxon>Gordoniaceae</taxon>
        <taxon>Gordonia</taxon>
    </lineage>
</organism>
<dbReference type="InterPro" id="IPR036390">
    <property type="entry name" value="WH_DNA-bd_sf"/>
</dbReference>
<dbReference type="PROSITE" id="PS50995">
    <property type="entry name" value="HTH_MARR_2"/>
    <property type="match status" value="1"/>
</dbReference>
<evidence type="ECO:0000313" key="3">
    <source>
        <dbReference type="Proteomes" id="UP000360750"/>
    </source>
</evidence>
<gene>
    <name evidence="2" type="primary">mexR</name>
    <name evidence="2" type="ORF">NCTC8139_03830</name>
</gene>
<dbReference type="InterPro" id="IPR039422">
    <property type="entry name" value="MarR/SlyA-like"/>
</dbReference>
<proteinExistence type="predicted"/>
<dbReference type="GeneID" id="60751801"/>
<comment type="caution">
    <text evidence="2">The sequence shown here is derived from an EMBL/GenBank/DDBJ whole genome shotgun (WGS) entry which is preliminary data.</text>
</comment>
<dbReference type="SMART" id="SM00347">
    <property type="entry name" value="HTH_MARR"/>
    <property type="match status" value="1"/>
</dbReference>
<dbReference type="InterPro" id="IPR000835">
    <property type="entry name" value="HTH_MarR-typ"/>
</dbReference>